<dbReference type="SUPFAM" id="SSF53448">
    <property type="entry name" value="Nucleotide-diphospho-sugar transferases"/>
    <property type="match status" value="1"/>
</dbReference>
<feature type="non-terminal residue" evidence="2">
    <location>
        <position position="1"/>
    </location>
</feature>
<evidence type="ECO:0000313" key="3">
    <source>
        <dbReference type="Proteomes" id="UP000176326"/>
    </source>
</evidence>
<dbReference type="CDD" id="cd04179">
    <property type="entry name" value="DPM_DPG-synthase_like"/>
    <property type="match status" value="1"/>
</dbReference>
<reference evidence="2 3" key="1">
    <citation type="journal article" date="2016" name="Nat. Commun.">
        <title>Thousands of microbial genomes shed light on interconnected biogeochemical processes in an aquifer system.</title>
        <authorList>
            <person name="Anantharaman K."/>
            <person name="Brown C.T."/>
            <person name="Hug L.A."/>
            <person name="Sharon I."/>
            <person name="Castelle C.J."/>
            <person name="Probst A.J."/>
            <person name="Thomas B.C."/>
            <person name="Singh A."/>
            <person name="Wilkins M.J."/>
            <person name="Karaoz U."/>
            <person name="Brodie E.L."/>
            <person name="Williams K.H."/>
            <person name="Hubbard S.S."/>
            <person name="Banfield J.F."/>
        </authorList>
    </citation>
    <scope>NUCLEOTIDE SEQUENCE [LARGE SCALE GENOMIC DNA]</scope>
</reference>
<sequence>KILKKYSNDIIVVDGHSQDKTEAVTSKMGARFYLDNGKGKGDAMKIGVLHAKRDIVIFFDADGSHDPKGIPEMAKLLLSKKADFVMGSRRTGGSFDVEMSFTGIIRSAGCDFLVMLINKRYGTKLTDVLYSFRGIRKPVFTKLRLKEDGFGIEQEMVMSCLKNGYKIKEIPSREYARGWGVSKLRTIEGFRFLTKVLLEYV</sequence>
<proteinExistence type="predicted"/>
<evidence type="ECO:0000259" key="1">
    <source>
        <dbReference type="Pfam" id="PF00535"/>
    </source>
</evidence>
<feature type="domain" description="Glycosyltransferase 2-like" evidence="1">
    <location>
        <begin position="8"/>
        <end position="142"/>
    </location>
</feature>
<protein>
    <recommendedName>
        <fullName evidence="1">Glycosyltransferase 2-like domain-containing protein</fullName>
    </recommendedName>
</protein>
<dbReference type="InterPro" id="IPR029044">
    <property type="entry name" value="Nucleotide-diphossugar_trans"/>
</dbReference>
<dbReference type="AlphaFoldDB" id="A0A1G2ES28"/>
<dbReference type="Proteomes" id="UP000176326">
    <property type="component" value="Unassembled WGS sequence"/>
</dbReference>
<dbReference type="Gene3D" id="3.90.550.10">
    <property type="entry name" value="Spore Coat Polysaccharide Biosynthesis Protein SpsA, Chain A"/>
    <property type="match status" value="1"/>
</dbReference>
<evidence type="ECO:0000313" key="2">
    <source>
        <dbReference type="EMBL" id="OGZ28579.1"/>
    </source>
</evidence>
<dbReference type="EMBL" id="MHMN01000015">
    <property type="protein sequence ID" value="OGZ28579.1"/>
    <property type="molecule type" value="Genomic_DNA"/>
</dbReference>
<dbReference type="PANTHER" id="PTHR48090">
    <property type="entry name" value="UNDECAPRENYL-PHOSPHATE 4-DEOXY-4-FORMAMIDO-L-ARABINOSE TRANSFERASE-RELATED"/>
    <property type="match status" value="1"/>
</dbReference>
<gene>
    <name evidence="2" type="ORF">A2427_00840</name>
</gene>
<dbReference type="Pfam" id="PF00535">
    <property type="entry name" value="Glycos_transf_2"/>
    <property type="match status" value="1"/>
</dbReference>
<organism evidence="2 3">
    <name type="scientific">Candidatus Nealsonbacteria bacterium RIFOXYC1_FULL_40_7</name>
    <dbReference type="NCBI Taxonomy" id="1801678"/>
    <lineage>
        <taxon>Bacteria</taxon>
        <taxon>Candidatus Nealsoniibacteriota</taxon>
    </lineage>
</organism>
<comment type="caution">
    <text evidence="2">The sequence shown here is derived from an EMBL/GenBank/DDBJ whole genome shotgun (WGS) entry which is preliminary data.</text>
</comment>
<dbReference type="InterPro" id="IPR050256">
    <property type="entry name" value="Glycosyltransferase_2"/>
</dbReference>
<accession>A0A1G2ES28</accession>
<dbReference type="InterPro" id="IPR001173">
    <property type="entry name" value="Glyco_trans_2-like"/>
</dbReference>
<name>A0A1G2ES28_9BACT</name>
<dbReference type="PANTHER" id="PTHR48090:SF7">
    <property type="entry name" value="RFBJ PROTEIN"/>
    <property type="match status" value="1"/>
</dbReference>